<evidence type="ECO:0000313" key="1">
    <source>
        <dbReference type="EMBL" id="MBM6912267.1"/>
    </source>
</evidence>
<gene>
    <name evidence="1" type="ORF">H6A01_02835</name>
</gene>
<organism evidence="1 2">
    <name type="scientific">Veillonella magna</name>
    <dbReference type="NCBI Taxonomy" id="464322"/>
    <lineage>
        <taxon>Bacteria</taxon>
        <taxon>Bacillati</taxon>
        <taxon>Bacillota</taxon>
        <taxon>Negativicutes</taxon>
        <taxon>Veillonellales</taxon>
        <taxon>Veillonellaceae</taxon>
        <taxon>Veillonella</taxon>
    </lineage>
</organism>
<dbReference type="RefSeq" id="WP_205087476.1">
    <property type="nucleotide sequence ID" value="NZ_JACJLA010000003.1"/>
</dbReference>
<proteinExistence type="predicted"/>
<comment type="caution">
    <text evidence="1">The sequence shown here is derived from an EMBL/GenBank/DDBJ whole genome shotgun (WGS) entry which is preliminary data.</text>
</comment>
<dbReference type="InterPro" id="IPR019613">
    <property type="entry name" value="DUF4198"/>
</dbReference>
<name>A0ABS2GG65_9FIRM</name>
<dbReference type="Proteomes" id="UP000707138">
    <property type="component" value="Unassembled WGS sequence"/>
</dbReference>
<reference evidence="1 2" key="1">
    <citation type="journal article" date="2021" name="Sci. Rep.">
        <title>The distribution of antibiotic resistance genes in chicken gut microbiota commensals.</title>
        <authorList>
            <person name="Juricova H."/>
            <person name="Matiasovicova J."/>
            <person name="Kubasova T."/>
            <person name="Cejkova D."/>
            <person name="Rychlik I."/>
        </authorList>
    </citation>
    <scope>NUCLEOTIDE SEQUENCE [LARGE SCALE GENOMIC DNA]</scope>
    <source>
        <strain evidence="1 2">An537</strain>
    </source>
</reference>
<dbReference type="EMBL" id="JACJLA010000003">
    <property type="protein sequence ID" value="MBM6912267.1"/>
    <property type="molecule type" value="Genomic_DNA"/>
</dbReference>
<keyword evidence="2" id="KW-1185">Reference proteome</keyword>
<sequence length="243" mass="26396">MKRKLVRKITGLALTLGITVSIGAAVSAHGVYFADRLDTPTLVLGEGPYDNAYQPSMVTALDGYSVTGAPMTVDVKKHASNITIQKSDTLGRTVTFFDYGHFTKDASGTMHAFKTFAEVPNAVKTTHAIKYNIHYWQPETIPTAIDNVPIQIIPSVNPLTLRKGDTFTIQVLKDGKPYSHAPLIGDVINDLTNESEADEHGRATLTVQANGLNVIGVEVALPTDDPHTQNKYFSSLSFIIDPE</sequence>
<protein>
    <submittedName>
        <fullName evidence="1">DUF4198 domain-containing protein</fullName>
    </submittedName>
</protein>
<accession>A0ABS2GG65</accession>
<evidence type="ECO:0000313" key="2">
    <source>
        <dbReference type="Proteomes" id="UP000707138"/>
    </source>
</evidence>
<dbReference type="Pfam" id="PF10670">
    <property type="entry name" value="DUF4198"/>
    <property type="match status" value="1"/>
</dbReference>